<reference evidence="2" key="2">
    <citation type="submission" date="2020-09" db="EMBL/GenBank/DDBJ databases">
        <authorList>
            <person name="Sun Q."/>
            <person name="Zhou Y."/>
        </authorList>
    </citation>
    <scope>NUCLEOTIDE SEQUENCE</scope>
    <source>
        <strain evidence="2">CGMCC 1.6333</strain>
    </source>
</reference>
<evidence type="ECO:0000313" key="2">
    <source>
        <dbReference type="EMBL" id="GGM43601.1"/>
    </source>
</evidence>
<evidence type="ECO:0008006" key="4">
    <source>
        <dbReference type="Google" id="ProtNLM"/>
    </source>
</evidence>
<proteinExistence type="predicted"/>
<keyword evidence="1" id="KW-0812">Transmembrane</keyword>
<evidence type="ECO:0000313" key="3">
    <source>
        <dbReference type="Proteomes" id="UP000618460"/>
    </source>
</evidence>
<protein>
    <recommendedName>
        <fullName evidence="4">DUF3953 domain-containing protein</fullName>
    </recommendedName>
</protein>
<keyword evidence="3" id="KW-1185">Reference proteome</keyword>
<gene>
    <name evidence="2" type="ORF">GCM10011351_31990</name>
</gene>
<feature type="transmembrane region" description="Helical" evidence="1">
    <location>
        <begin position="36"/>
        <end position="55"/>
    </location>
</feature>
<accession>A0A917WXY9</accession>
<comment type="caution">
    <text evidence="2">The sequence shown here is derived from an EMBL/GenBank/DDBJ whole genome shotgun (WGS) entry which is preliminary data.</text>
</comment>
<organism evidence="2 3">
    <name type="scientific">Paraliobacillus quinghaiensis</name>
    <dbReference type="NCBI Taxonomy" id="470815"/>
    <lineage>
        <taxon>Bacteria</taxon>
        <taxon>Bacillati</taxon>
        <taxon>Bacillota</taxon>
        <taxon>Bacilli</taxon>
        <taxon>Bacillales</taxon>
        <taxon>Bacillaceae</taxon>
        <taxon>Paraliobacillus</taxon>
    </lineage>
</organism>
<reference evidence="2" key="1">
    <citation type="journal article" date="2014" name="Int. J. Syst. Evol. Microbiol.">
        <title>Complete genome sequence of Corynebacterium casei LMG S-19264T (=DSM 44701T), isolated from a smear-ripened cheese.</title>
        <authorList>
            <consortium name="US DOE Joint Genome Institute (JGI-PGF)"/>
            <person name="Walter F."/>
            <person name="Albersmeier A."/>
            <person name="Kalinowski J."/>
            <person name="Ruckert C."/>
        </authorList>
    </citation>
    <scope>NUCLEOTIDE SEQUENCE</scope>
    <source>
        <strain evidence="2">CGMCC 1.6333</strain>
    </source>
</reference>
<sequence>MNKGQKVIKITSYIIMILLILGAFQMIFDKNYKNDHLGGLFLIAFWLVNSLYAFYSDKKEDNKKSALSNVLLVIVASVILLSYSIKMIFH</sequence>
<keyword evidence="1" id="KW-0472">Membrane</keyword>
<dbReference type="Proteomes" id="UP000618460">
    <property type="component" value="Unassembled WGS sequence"/>
</dbReference>
<feature type="transmembrane region" description="Helical" evidence="1">
    <location>
        <begin position="67"/>
        <end position="89"/>
    </location>
</feature>
<dbReference type="RefSeq" id="WP_229666813.1">
    <property type="nucleotide sequence ID" value="NZ_BMLG01000040.1"/>
</dbReference>
<keyword evidence="1" id="KW-1133">Transmembrane helix</keyword>
<dbReference type="EMBL" id="BMLG01000040">
    <property type="protein sequence ID" value="GGM43601.1"/>
    <property type="molecule type" value="Genomic_DNA"/>
</dbReference>
<name>A0A917WXY9_9BACI</name>
<dbReference type="AlphaFoldDB" id="A0A917WXY9"/>
<evidence type="ECO:0000256" key="1">
    <source>
        <dbReference type="SAM" id="Phobius"/>
    </source>
</evidence>
<feature type="transmembrane region" description="Helical" evidence="1">
    <location>
        <begin position="7"/>
        <end position="24"/>
    </location>
</feature>